<evidence type="ECO:0000313" key="2">
    <source>
        <dbReference type="Ensembl" id="ENSCINP00000011562.3"/>
    </source>
</evidence>
<name>F6U481_CIOIN</name>
<dbReference type="PANTHER" id="PTHR45716">
    <property type="entry name" value="BITESIZE, ISOFORM I"/>
    <property type="match status" value="1"/>
</dbReference>
<dbReference type="EMBL" id="EAAA01002273">
    <property type="status" value="NOT_ANNOTATED_CDS"/>
    <property type="molecule type" value="Genomic_DNA"/>
</dbReference>
<dbReference type="Ensembl" id="ENSCINT00000011562.3">
    <property type="protein sequence ID" value="ENSCINP00000011562.3"/>
    <property type="gene ID" value="ENSCING00000020866.1"/>
</dbReference>
<evidence type="ECO:0000313" key="3">
    <source>
        <dbReference type="Proteomes" id="UP000008144"/>
    </source>
</evidence>
<reference evidence="2" key="3">
    <citation type="submission" date="2025-08" db="UniProtKB">
        <authorList>
            <consortium name="Ensembl"/>
        </authorList>
    </citation>
    <scope>IDENTIFICATION</scope>
</reference>
<dbReference type="Proteomes" id="UP000008144">
    <property type="component" value="Chromosome 6"/>
</dbReference>
<dbReference type="Gene3D" id="6.10.250.3000">
    <property type="match status" value="1"/>
</dbReference>
<evidence type="ECO:0000259" key="1">
    <source>
        <dbReference type="PROSITE" id="PS50916"/>
    </source>
</evidence>
<reference evidence="3" key="1">
    <citation type="journal article" date="2002" name="Science">
        <title>The draft genome of Ciona intestinalis: insights into chordate and vertebrate origins.</title>
        <authorList>
            <person name="Dehal P."/>
            <person name="Satou Y."/>
            <person name="Campbell R.K."/>
            <person name="Chapman J."/>
            <person name="Degnan B."/>
            <person name="De Tomaso A."/>
            <person name="Davidson B."/>
            <person name="Di Gregorio A."/>
            <person name="Gelpke M."/>
            <person name="Goodstein D.M."/>
            <person name="Harafuji N."/>
            <person name="Hastings K.E."/>
            <person name="Ho I."/>
            <person name="Hotta K."/>
            <person name="Huang W."/>
            <person name="Kawashima T."/>
            <person name="Lemaire P."/>
            <person name="Martinez D."/>
            <person name="Meinertzhagen I.A."/>
            <person name="Necula S."/>
            <person name="Nonaka M."/>
            <person name="Putnam N."/>
            <person name="Rash S."/>
            <person name="Saiga H."/>
            <person name="Satake M."/>
            <person name="Terry A."/>
            <person name="Yamada L."/>
            <person name="Wang H.G."/>
            <person name="Awazu S."/>
            <person name="Azumi K."/>
            <person name="Boore J."/>
            <person name="Branno M."/>
            <person name="Chin-Bow S."/>
            <person name="DeSantis R."/>
            <person name="Doyle S."/>
            <person name="Francino P."/>
            <person name="Keys D.N."/>
            <person name="Haga S."/>
            <person name="Hayashi H."/>
            <person name="Hino K."/>
            <person name="Imai K.S."/>
            <person name="Inaba K."/>
            <person name="Kano S."/>
            <person name="Kobayashi K."/>
            <person name="Kobayashi M."/>
            <person name="Lee B.I."/>
            <person name="Makabe K.W."/>
            <person name="Manohar C."/>
            <person name="Matassi G."/>
            <person name="Medina M."/>
            <person name="Mochizuki Y."/>
            <person name="Mount S."/>
            <person name="Morishita T."/>
            <person name="Miura S."/>
            <person name="Nakayama A."/>
            <person name="Nishizaka S."/>
            <person name="Nomoto H."/>
            <person name="Ohta F."/>
            <person name="Oishi K."/>
            <person name="Rigoutsos I."/>
            <person name="Sano M."/>
            <person name="Sasaki A."/>
            <person name="Sasakura Y."/>
            <person name="Shoguchi E."/>
            <person name="Shin-i T."/>
            <person name="Spagnuolo A."/>
            <person name="Stainier D."/>
            <person name="Suzuki M.M."/>
            <person name="Tassy O."/>
            <person name="Takatori N."/>
            <person name="Tokuoka M."/>
            <person name="Yagi K."/>
            <person name="Yoshizaki F."/>
            <person name="Wada S."/>
            <person name="Zhang C."/>
            <person name="Hyatt P.D."/>
            <person name="Larimer F."/>
            <person name="Detter C."/>
            <person name="Doggett N."/>
            <person name="Glavina T."/>
            <person name="Hawkins T."/>
            <person name="Richardson P."/>
            <person name="Lucas S."/>
            <person name="Kohara Y."/>
            <person name="Levine M."/>
            <person name="Satoh N."/>
            <person name="Rokhsar D.S."/>
        </authorList>
    </citation>
    <scope>NUCLEOTIDE SEQUENCE [LARGE SCALE GENOMIC DNA]</scope>
</reference>
<dbReference type="AlphaFoldDB" id="F6U481"/>
<dbReference type="HOGENOM" id="CLU_1717301_0_0_1"/>
<dbReference type="GO" id="GO:0006886">
    <property type="term" value="P:intracellular protein transport"/>
    <property type="evidence" value="ECO:0007669"/>
    <property type="project" value="InterPro"/>
</dbReference>
<accession>F6U481</accession>
<keyword evidence="3" id="KW-1185">Reference proteome</keyword>
<feature type="domain" description="RabBD" evidence="1">
    <location>
        <begin position="7"/>
        <end position="69"/>
    </location>
</feature>
<organism evidence="2 3">
    <name type="scientific">Ciona intestinalis</name>
    <name type="common">Transparent sea squirt</name>
    <name type="synonym">Ascidia intestinalis</name>
    <dbReference type="NCBI Taxonomy" id="7719"/>
    <lineage>
        <taxon>Eukaryota</taxon>
        <taxon>Metazoa</taxon>
        <taxon>Chordata</taxon>
        <taxon>Tunicata</taxon>
        <taxon>Ascidiacea</taxon>
        <taxon>Phlebobranchia</taxon>
        <taxon>Cionidae</taxon>
        <taxon>Ciona</taxon>
    </lineage>
</organism>
<proteinExistence type="predicted"/>
<protein>
    <recommendedName>
        <fullName evidence="1">RabBD domain-containing protein</fullName>
    </recommendedName>
</protein>
<sequence length="153" mass="18018">MVGMDNMLDLTYLTESERKWISEVLERDEEIQKREDARIERLKSKAMRTNNPTIRKKINMRTGQWFLDLADKDKNFKNRGVDTVRASIRRKGKDRPKPASPVATQITELVEKDENKYEEGGYYQAQEEEISYFSQVHRNYGDEASGDESYENE</sequence>
<dbReference type="InParanoid" id="F6U481"/>
<reference evidence="2" key="4">
    <citation type="submission" date="2025-09" db="UniProtKB">
        <authorList>
            <consortium name="Ensembl"/>
        </authorList>
    </citation>
    <scope>IDENTIFICATION</scope>
</reference>
<dbReference type="InterPro" id="IPR010911">
    <property type="entry name" value="Rab_BD"/>
</dbReference>
<dbReference type="PROSITE" id="PS50916">
    <property type="entry name" value="RABBD"/>
    <property type="match status" value="1"/>
</dbReference>
<dbReference type="GO" id="GO:0031267">
    <property type="term" value="F:small GTPase binding"/>
    <property type="evidence" value="ECO:0007669"/>
    <property type="project" value="InterPro"/>
</dbReference>
<dbReference type="PANTHER" id="PTHR45716:SF2">
    <property type="entry name" value="BITESIZE, ISOFORM I"/>
    <property type="match status" value="1"/>
</dbReference>
<dbReference type="STRING" id="7719.ENSCINP00000011562"/>
<reference evidence="2" key="2">
    <citation type="journal article" date="2008" name="Genome Biol.">
        <title>Improved genome assembly and evidence-based global gene model set for the chordate Ciona intestinalis: new insight into intron and operon populations.</title>
        <authorList>
            <person name="Satou Y."/>
            <person name="Mineta K."/>
            <person name="Ogasawara M."/>
            <person name="Sasakura Y."/>
            <person name="Shoguchi E."/>
            <person name="Ueno K."/>
            <person name="Yamada L."/>
            <person name="Matsumoto J."/>
            <person name="Wasserscheid J."/>
            <person name="Dewar K."/>
            <person name="Wiley G.B."/>
            <person name="Macmil S.L."/>
            <person name="Roe B.A."/>
            <person name="Zeller R.W."/>
            <person name="Hastings K.E."/>
            <person name="Lemaire P."/>
            <person name="Lindquist E."/>
            <person name="Endo T."/>
            <person name="Hotta K."/>
            <person name="Inaba K."/>
        </authorList>
    </citation>
    <scope>NUCLEOTIDE SEQUENCE [LARGE SCALE GENOMIC DNA]</scope>
    <source>
        <strain evidence="2">wild type</strain>
    </source>
</reference>
<dbReference type="GeneTree" id="ENSGT00390000015253"/>